<dbReference type="eggNOG" id="ENOG503099U">
    <property type="taxonomic scope" value="Bacteria"/>
</dbReference>
<evidence type="ECO:0000313" key="2">
    <source>
        <dbReference type="EMBL" id="EGR92779.1"/>
    </source>
</evidence>
<comment type="caution">
    <text evidence="2">The sequence shown here is derived from an EMBL/GenBank/DDBJ whole genome shotgun (WGS) entry which is preliminary data.</text>
</comment>
<sequence>MIRTGSLVYFDWKWTVVGLLASGYFGIFCKDLSKDNQNYK</sequence>
<keyword evidence="1" id="KW-1133">Transmembrane helix</keyword>
<keyword evidence="1" id="KW-0472">Membrane</keyword>
<reference evidence="2 3" key="1">
    <citation type="submission" date="2011-07" db="EMBL/GenBank/DDBJ databases">
        <authorList>
            <person name="Durkin A.S."/>
            <person name="Kim M."/>
            <person name="Radune D."/>
            <person name="Hostetler J."/>
            <person name="Torralba M."/>
            <person name="Gillis M."/>
            <person name="Methe B."/>
            <person name="Sutton G."/>
            <person name="Nelson K.E."/>
        </authorList>
    </citation>
    <scope>NUCLEOTIDE SEQUENCE [LARGE SCALE GENOMIC DNA]</scope>
    <source>
        <strain evidence="2 3">F0392</strain>
    </source>
</reference>
<dbReference type="AlphaFoldDB" id="F9P1K6"/>
<organism evidence="2 3">
    <name type="scientific">Streptococcus mitis bv. 2 str. F0392</name>
    <dbReference type="NCBI Taxonomy" id="768726"/>
    <lineage>
        <taxon>Bacteria</taxon>
        <taxon>Bacillati</taxon>
        <taxon>Bacillota</taxon>
        <taxon>Bacilli</taxon>
        <taxon>Lactobacillales</taxon>
        <taxon>Streptococcaceae</taxon>
        <taxon>Streptococcus</taxon>
    </lineage>
</organism>
<dbReference type="PATRIC" id="fig|768726.4.peg.1165"/>
<protein>
    <submittedName>
        <fullName evidence="2">Uncharacterized protein</fullName>
    </submittedName>
</protein>
<proteinExistence type="predicted"/>
<dbReference type="EMBL" id="AFUO01000001">
    <property type="protein sequence ID" value="EGR92779.1"/>
    <property type="molecule type" value="Genomic_DNA"/>
</dbReference>
<name>F9P1K6_STROR</name>
<evidence type="ECO:0000313" key="3">
    <source>
        <dbReference type="Proteomes" id="UP000003771"/>
    </source>
</evidence>
<feature type="transmembrane region" description="Helical" evidence="1">
    <location>
        <begin position="12"/>
        <end position="29"/>
    </location>
</feature>
<accession>F9P1K6</accession>
<keyword evidence="1" id="KW-0812">Transmembrane</keyword>
<evidence type="ECO:0000256" key="1">
    <source>
        <dbReference type="SAM" id="Phobius"/>
    </source>
</evidence>
<gene>
    <name evidence="2" type="ORF">HMPREF9178_1235</name>
</gene>
<dbReference type="Proteomes" id="UP000003771">
    <property type="component" value="Unassembled WGS sequence"/>
</dbReference>